<name>A0A6A5ZFY9_9PLEO</name>
<sequence length="295" mass="32693">MTAPSRRISGFSAFYDDIALYAETGRFRRFVGEMAKKLHDDTEEVLQRKGKVNEALEKVRSSDSGVPTSVLDCPRSIIREEHPTIYKDWIEYEESLLAYGQTLRLTAKILQLPDQAAHGMKRLKGFQIFQGQVFGPTGENESTYQLPSERTDTCSLRALEHSDFLTSHVSCHGDWLEKHIFRRARNIFRLGKRPQQAVQTDLQLSRIVNFIDIFACVVATLILTGAMFALVSIRSLNIRIAVVGVFGLAFILSLKAVAGTGHISRSEVYSATAGFFAVAAVFVGGISSSVPGACR</sequence>
<evidence type="ECO:0000256" key="1">
    <source>
        <dbReference type="SAM" id="Phobius"/>
    </source>
</evidence>
<dbReference type="PANTHER" id="PTHR34502">
    <property type="entry name" value="DUF6594 DOMAIN-CONTAINING PROTEIN-RELATED"/>
    <property type="match status" value="1"/>
</dbReference>
<dbReference type="OrthoDB" id="3793504at2759"/>
<keyword evidence="1" id="KW-0812">Transmembrane</keyword>
<accession>A0A6A5ZFY9</accession>
<feature type="transmembrane region" description="Helical" evidence="1">
    <location>
        <begin position="210"/>
        <end position="230"/>
    </location>
</feature>
<dbReference type="PANTHER" id="PTHR34502:SF4">
    <property type="entry name" value="DUF6594 DOMAIN-CONTAINING PROTEIN"/>
    <property type="match status" value="1"/>
</dbReference>
<feature type="transmembrane region" description="Helical" evidence="1">
    <location>
        <begin position="236"/>
        <end position="256"/>
    </location>
</feature>
<protein>
    <recommendedName>
        <fullName evidence="2">DUF6594 domain-containing protein</fullName>
    </recommendedName>
</protein>
<evidence type="ECO:0000313" key="4">
    <source>
        <dbReference type="Proteomes" id="UP000799770"/>
    </source>
</evidence>
<dbReference type="InterPro" id="IPR046529">
    <property type="entry name" value="DUF6594"/>
</dbReference>
<gene>
    <name evidence="3" type="ORF">BDV96DRAFT_378487</name>
</gene>
<keyword evidence="1" id="KW-0472">Membrane</keyword>
<organism evidence="3 4">
    <name type="scientific">Lophiotrema nucula</name>
    <dbReference type="NCBI Taxonomy" id="690887"/>
    <lineage>
        <taxon>Eukaryota</taxon>
        <taxon>Fungi</taxon>
        <taxon>Dikarya</taxon>
        <taxon>Ascomycota</taxon>
        <taxon>Pezizomycotina</taxon>
        <taxon>Dothideomycetes</taxon>
        <taxon>Pleosporomycetidae</taxon>
        <taxon>Pleosporales</taxon>
        <taxon>Lophiotremataceae</taxon>
        <taxon>Lophiotrema</taxon>
    </lineage>
</organism>
<dbReference type="Proteomes" id="UP000799770">
    <property type="component" value="Unassembled WGS sequence"/>
</dbReference>
<keyword evidence="4" id="KW-1185">Reference proteome</keyword>
<reference evidence="3" key="1">
    <citation type="journal article" date="2020" name="Stud. Mycol.">
        <title>101 Dothideomycetes genomes: a test case for predicting lifestyles and emergence of pathogens.</title>
        <authorList>
            <person name="Haridas S."/>
            <person name="Albert R."/>
            <person name="Binder M."/>
            <person name="Bloem J."/>
            <person name="Labutti K."/>
            <person name="Salamov A."/>
            <person name="Andreopoulos B."/>
            <person name="Baker S."/>
            <person name="Barry K."/>
            <person name="Bills G."/>
            <person name="Bluhm B."/>
            <person name="Cannon C."/>
            <person name="Castanera R."/>
            <person name="Culley D."/>
            <person name="Daum C."/>
            <person name="Ezra D."/>
            <person name="Gonzalez J."/>
            <person name="Henrissat B."/>
            <person name="Kuo A."/>
            <person name="Liang C."/>
            <person name="Lipzen A."/>
            <person name="Lutzoni F."/>
            <person name="Magnuson J."/>
            <person name="Mondo S."/>
            <person name="Nolan M."/>
            <person name="Ohm R."/>
            <person name="Pangilinan J."/>
            <person name="Park H.-J."/>
            <person name="Ramirez L."/>
            <person name="Alfaro M."/>
            <person name="Sun H."/>
            <person name="Tritt A."/>
            <person name="Yoshinaga Y."/>
            <person name="Zwiers L.-H."/>
            <person name="Turgeon B."/>
            <person name="Goodwin S."/>
            <person name="Spatafora J."/>
            <person name="Crous P."/>
            <person name="Grigoriev I."/>
        </authorList>
    </citation>
    <scope>NUCLEOTIDE SEQUENCE</scope>
    <source>
        <strain evidence="3">CBS 627.86</strain>
    </source>
</reference>
<evidence type="ECO:0000313" key="3">
    <source>
        <dbReference type="EMBL" id="KAF2118135.1"/>
    </source>
</evidence>
<proteinExistence type="predicted"/>
<feature type="domain" description="DUF6594" evidence="2">
    <location>
        <begin position="82"/>
        <end position="279"/>
    </location>
</feature>
<dbReference type="AlphaFoldDB" id="A0A6A5ZFY9"/>
<dbReference type="EMBL" id="ML977317">
    <property type="protein sequence ID" value="KAF2118135.1"/>
    <property type="molecule type" value="Genomic_DNA"/>
</dbReference>
<evidence type="ECO:0000259" key="2">
    <source>
        <dbReference type="Pfam" id="PF20237"/>
    </source>
</evidence>
<keyword evidence="1" id="KW-1133">Transmembrane helix</keyword>
<feature type="transmembrane region" description="Helical" evidence="1">
    <location>
        <begin position="268"/>
        <end position="290"/>
    </location>
</feature>
<dbReference type="Pfam" id="PF20237">
    <property type="entry name" value="DUF6594"/>
    <property type="match status" value="1"/>
</dbReference>